<gene>
    <name evidence="5" type="ORF">B0D71_13370</name>
</gene>
<evidence type="ECO:0000256" key="2">
    <source>
        <dbReference type="ARBA" id="ARBA00049661"/>
    </source>
</evidence>
<dbReference type="InterPro" id="IPR013786">
    <property type="entry name" value="AcylCoA_DH/ox_N"/>
</dbReference>
<dbReference type="OrthoDB" id="7316074at2"/>
<dbReference type="SUPFAM" id="SSF47203">
    <property type="entry name" value="Acyl-CoA dehydrogenase C-terminal domain-like"/>
    <property type="match status" value="1"/>
</dbReference>
<dbReference type="GO" id="GO:0003995">
    <property type="term" value="F:acyl-CoA dehydrogenase activity"/>
    <property type="evidence" value="ECO:0007669"/>
    <property type="project" value="TreeGrafter"/>
</dbReference>
<dbReference type="GO" id="GO:0005737">
    <property type="term" value="C:cytoplasm"/>
    <property type="evidence" value="ECO:0007669"/>
    <property type="project" value="TreeGrafter"/>
</dbReference>
<dbReference type="InterPro" id="IPR050741">
    <property type="entry name" value="Acyl-CoA_dehydrogenase"/>
</dbReference>
<dbReference type="PIRSF" id="PIRSF016578">
    <property type="entry name" value="HsaA"/>
    <property type="match status" value="1"/>
</dbReference>
<dbReference type="Pfam" id="PF02771">
    <property type="entry name" value="Acyl-CoA_dh_N"/>
    <property type="match status" value="1"/>
</dbReference>
<dbReference type="Pfam" id="PF08028">
    <property type="entry name" value="Acyl-CoA_dh_2"/>
    <property type="match status" value="1"/>
</dbReference>
<evidence type="ECO:0000259" key="4">
    <source>
        <dbReference type="Pfam" id="PF08028"/>
    </source>
</evidence>
<dbReference type="Proteomes" id="UP000237440">
    <property type="component" value="Unassembled WGS sequence"/>
</dbReference>
<dbReference type="EMBL" id="MUJK01000003">
    <property type="protein sequence ID" value="POF42406.1"/>
    <property type="molecule type" value="Genomic_DNA"/>
</dbReference>
<dbReference type="Gene3D" id="2.40.110.10">
    <property type="entry name" value="Butyryl-CoA Dehydrogenase, subunit A, domain 2"/>
    <property type="match status" value="1"/>
</dbReference>
<proteinExistence type="inferred from homology"/>
<dbReference type="PANTHER" id="PTHR48083">
    <property type="entry name" value="MEDIUM-CHAIN SPECIFIC ACYL-COA DEHYDROGENASE, MITOCHONDRIAL-RELATED"/>
    <property type="match status" value="1"/>
</dbReference>
<dbReference type="InterPro" id="IPR037069">
    <property type="entry name" value="AcylCoA_DH/ox_N_sf"/>
</dbReference>
<evidence type="ECO:0000313" key="5">
    <source>
        <dbReference type="EMBL" id="POF42406.1"/>
    </source>
</evidence>
<comment type="similarity">
    <text evidence="2">Belongs to the HpaH/HsaA monooxygenase family.</text>
</comment>
<keyword evidence="6" id="KW-1185">Reference proteome</keyword>
<dbReference type="InterPro" id="IPR013107">
    <property type="entry name" value="Acyl-CoA_DH_C"/>
</dbReference>
<dbReference type="GO" id="GO:0016712">
    <property type="term" value="F:oxidoreductase activity, acting on paired donors, with incorporation or reduction of molecular oxygen, reduced flavin or flavoprotein as one donor, and incorporation of one atom of oxygen"/>
    <property type="evidence" value="ECO:0007669"/>
    <property type="project" value="TreeGrafter"/>
</dbReference>
<dbReference type="Gene3D" id="1.20.140.10">
    <property type="entry name" value="Butyryl-CoA Dehydrogenase, subunit A, domain 3"/>
    <property type="match status" value="1"/>
</dbReference>
<dbReference type="GO" id="GO:0033539">
    <property type="term" value="P:fatty acid beta-oxidation using acyl-CoA dehydrogenase"/>
    <property type="evidence" value="ECO:0007669"/>
    <property type="project" value="TreeGrafter"/>
</dbReference>
<name>A0A2S3VR21_9PSED</name>
<evidence type="ECO:0000313" key="6">
    <source>
        <dbReference type="Proteomes" id="UP000237440"/>
    </source>
</evidence>
<keyword evidence="1" id="KW-0560">Oxidoreductase</keyword>
<sequence length="400" mass="44470">MQTVEMKQPAMDIPSGEELISRARALIPILRQRAVLGDERRSLPQETINDLQAAGLFRILQPKRYGGYELSPKVFYDVVMALAEGDMSVGWVYSVVAVHAWQMALFDDRAAQEVWSKDSSTLISSSYMPTGRATPVEGGFLFSGRWGYSSGCDHCEWVFLGGLVQQPEGQPIDARTWLIPRKDYEIVDTWHTAGLKGTGSKDIVINEVFVPEHRTHKMYDGFTCNSPGNQWNTAALYRMPFGQVFSRAVSTAAIGALRGMLDCFLETAKVRVNVMGAKTNEDPSVQLIIAETANAIDELSLVLKRNFDALEGYAERGEAPPIEERVKYRFQASFAPERISLLASRLFKAAGGAAVFTTNPYGRFLADINVGRQHAANQFQMFGANWAKVQMGQQSLDFFL</sequence>
<evidence type="ECO:0000259" key="3">
    <source>
        <dbReference type="Pfam" id="PF02771"/>
    </source>
</evidence>
<reference evidence="6" key="1">
    <citation type="submission" date="2017-02" db="EMBL/GenBank/DDBJ databases">
        <authorList>
            <person name="Furmanczyk E.M."/>
        </authorList>
    </citation>
    <scope>NUCLEOTIDE SEQUENCE [LARGE SCALE GENOMIC DNA]</scope>
    <source>
        <strain evidence="6">AP3_22</strain>
    </source>
</reference>
<dbReference type="Gene3D" id="1.10.540.10">
    <property type="entry name" value="Acyl-CoA dehydrogenase/oxidase, N-terminal domain"/>
    <property type="match status" value="1"/>
</dbReference>
<dbReference type="InterPro" id="IPR009100">
    <property type="entry name" value="AcylCoA_DH/oxidase_NM_dom_sf"/>
</dbReference>
<comment type="caution">
    <text evidence="5">The sequence shown here is derived from an EMBL/GenBank/DDBJ whole genome shotgun (WGS) entry which is preliminary data.</text>
</comment>
<feature type="domain" description="Acyl-CoA dehydrogenase/oxidase N-terminal" evidence="3">
    <location>
        <begin position="38"/>
        <end position="105"/>
    </location>
</feature>
<dbReference type="CDD" id="cd01159">
    <property type="entry name" value="NcnH"/>
    <property type="match status" value="1"/>
</dbReference>
<keyword evidence="5" id="KW-0503">Monooxygenase</keyword>
<accession>A0A2S3VR21</accession>
<dbReference type="SUPFAM" id="SSF56645">
    <property type="entry name" value="Acyl-CoA dehydrogenase NM domain-like"/>
    <property type="match status" value="1"/>
</dbReference>
<organism evidence="5 6">
    <name type="scientific">Pseudomonas laurylsulfativorans</name>
    <dbReference type="NCBI Taxonomy" id="1943631"/>
    <lineage>
        <taxon>Bacteria</taxon>
        <taxon>Pseudomonadati</taxon>
        <taxon>Pseudomonadota</taxon>
        <taxon>Gammaproteobacteria</taxon>
        <taxon>Pseudomonadales</taxon>
        <taxon>Pseudomonadaceae</taxon>
        <taxon>Pseudomonas</taxon>
    </lineage>
</organism>
<dbReference type="AlphaFoldDB" id="A0A2S3VR21"/>
<dbReference type="PANTHER" id="PTHR48083:SF19">
    <property type="entry name" value="FLAVIN-DEPENDENT MONOOXYGENASE, OXYGENASE SUBUNIT HSAA"/>
    <property type="match status" value="1"/>
</dbReference>
<protein>
    <submittedName>
        <fullName evidence="5">Flavin-dependent monooxygenase</fullName>
    </submittedName>
</protein>
<dbReference type="InterPro" id="IPR036250">
    <property type="entry name" value="AcylCo_DH-like_C"/>
</dbReference>
<dbReference type="RefSeq" id="WP_103395198.1">
    <property type="nucleotide sequence ID" value="NZ_MUJK01000003.1"/>
</dbReference>
<feature type="domain" description="Acyl-CoA dehydrogenase C-terminal" evidence="4">
    <location>
        <begin position="250"/>
        <end position="378"/>
    </location>
</feature>
<evidence type="ECO:0000256" key="1">
    <source>
        <dbReference type="ARBA" id="ARBA00023002"/>
    </source>
</evidence>
<dbReference type="InterPro" id="IPR046373">
    <property type="entry name" value="Acyl-CoA_Oxase/DH_mid-dom_sf"/>
</dbReference>
<dbReference type="GO" id="GO:0050660">
    <property type="term" value="F:flavin adenine dinucleotide binding"/>
    <property type="evidence" value="ECO:0007669"/>
    <property type="project" value="InterPro"/>
</dbReference>